<feature type="region of interest" description="Disordered" evidence="1">
    <location>
        <begin position="1"/>
        <end position="48"/>
    </location>
</feature>
<dbReference type="Gene3D" id="1.25.10.10">
    <property type="entry name" value="Leucine-rich Repeat Variant"/>
    <property type="match status" value="1"/>
</dbReference>
<dbReference type="InterPro" id="IPR034085">
    <property type="entry name" value="TOG"/>
</dbReference>
<dbReference type="Proteomes" id="UP000827889">
    <property type="component" value="Chromosome 2"/>
</dbReference>
<dbReference type="GO" id="GO:0010031">
    <property type="term" value="P:circumnutation"/>
    <property type="evidence" value="ECO:0007669"/>
    <property type="project" value="TreeGrafter"/>
</dbReference>
<dbReference type="GeneID" id="115749990"/>
<protein>
    <submittedName>
        <fullName evidence="4">Microtubule-associated protein TORTIFOLIA1</fullName>
    </submittedName>
</protein>
<organism evidence="3 4">
    <name type="scientific">Rhodamnia argentea</name>
    <dbReference type="NCBI Taxonomy" id="178133"/>
    <lineage>
        <taxon>Eukaryota</taxon>
        <taxon>Viridiplantae</taxon>
        <taxon>Streptophyta</taxon>
        <taxon>Embryophyta</taxon>
        <taxon>Tracheophyta</taxon>
        <taxon>Spermatophyta</taxon>
        <taxon>Magnoliopsida</taxon>
        <taxon>eudicotyledons</taxon>
        <taxon>Gunneridae</taxon>
        <taxon>Pentapetalae</taxon>
        <taxon>rosids</taxon>
        <taxon>malvids</taxon>
        <taxon>Myrtales</taxon>
        <taxon>Myrtaceae</taxon>
        <taxon>Myrtoideae</taxon>
        <taxon>Myrteae</taxon>
        <taxon>Australasian group</taxon>
        <taxon>Rhodamnia</taxon>
    </lineage>
</organism>
<feature type="compositionally biased region" description="Basic and acidic residues" evidence="1">
    <location>
        <begin position="330"/>
        <end position="347"/>
    </location>
</feature>
<feature type="region of interest" description="Disordered" evidence="1">
    <location>
        <begin position="662"/>
        <end position="750"/>
    </location>
</feature>
<dbReference type="OrthoDB" id="298726at2759"/>
<name>A0A8B8Q9K0_9MYRT</name>
<evidence type="ECO:0000256" key="1">
    <source>
        <dbReference type="SAM" id="MobiDB-lite"/>
    </source>
</evidence>
<feature type="region of interest" description="Disordered" evidence="1">
    <location>
        <begin position="330"/>
        <end position="388"/>
    </location>
</feature>
<dbReference type="PANTHER" id="PTHR31355:SF7">
    <property type="entry name" value="MICROTUBULE-ASSOCIATED PROTEIN TORTIFOLIA1"/>
    <property type="match status" value="1"/>
</dbReference>
<feature type="compositionally biased region" description="Polar residues" evidence="1">
    <location>
        <begin position="692"/>
        <end position="702"/>
    </location>
</feature>
<feature type="domain" description="TOG" evidence="2">
    <location>
        <begin position="86"/>
        <end position="317"/>
    </location>
</feature>
<dbReference type="Pfam" id="PF24713">
    <property type="entry name" value="TOR1L1_C"/>
    <property type="match status" value="1"/>
</dbReference>
<dbReference type="AlphaFoldDB" id="A0A8B8Q9K0"/>
<dbReference type="KEGG" id="rarg:115749990"/>
<gene>
    <name evidence="4" type="primary">LOC115749990</name>
</gene>
<dbReference type="GO" id="GO:0008017">
    <property type="term" value="F:microtubule binding"/>
    <property type="evidence" value="ECO:0007669"/>
    <property type="project" value="InterPro"/>
</dbReference>
<dbReference type="GO" id="GO:0009826">
    <property type="term" value="P:unidimensional cell growth"/>
    <property type="evidence" value="ECO:0007669"/>
    <property type="project" value="TreeGrafter"/>
</dbReference>
<sequence>MSSQGLKSSRASRPSAQSSPAPPVSRSSSSSAAAAANAAPGGGAPSSVSSHLAMVELKQRILTSLSKLSDRDTHQIAVSDLESTIQSVSHDAIPMLLNCLFDSCNDSKPSVKKESIRLVTVLASSHPDYTFSHLTKVVAQLSRRLKDNDSGVRDACKDAVGALSTQYLRNEGVVGLFVKPLFEAMGEQSKGVQSGAASCLAKVVECAADPPVPAFQKMCPRICKLLNNPNFLAKAALLPVVSNLSQAGAIAPQSMESLLQGLHECLGSADWATRKAAAEALTALALHSSDLITDGAANTITALEGCRFDKIKPVRDSMMEALQLWKKNFGKEDGGSDEQKSVSHENENPESIEMLEKDDRKNMNPCEKKEPSLKDSSNSTSLTPDSKAKGCSIQDKAVVILKKKAPAITDKDLNPEFFQKLETQGSTDLPVEVAVPRRYLDSSNSNNEDGSGVNGIDVKGRMNRLGNNQLDEFHGASNDRYGNIDSGMASMYSKQRDDYDPARDRWPDDRINGKDSRTRALDDDKIEMSQRGSYSDRPTFARPDGQSEGSMVSNKGNWMGIQRQLLQLERQQAHLMSMLQDFMGGSHNSMVTLENRVRGLERVVEDMARDLSISSGRRGSTFSLGFEGASGRPLGKLNGFADYPSAKFGRSGDGRISLGERYAQSEGTNSSIRGRNPLWRSDVPETWDFPPLTSSKSGQNGSRRALGGGSSDGRMSKPDLEGENVGNRRAWDKGAGPVRHGEGPSARSVWQASKDEATLEAIRVAGEDGGISRTARVAIPELTAEAIGDENVRQERDPVWAAWSNAMDALQVGDTDSAYAEVLSTGDDFLLVKLMDRSGPVIDQLSVEVASEILHAIAQFLPEQNLFDICLLWIQQVLEMVLENGPNSVDIPMEVKKELLLNLHETSSTLDPSDEWEGATPEQLLLQLASAWEIDLQHHDK</sequence>
<feature type="compositionally biased region" description="Basic and acidic residues" evidence="1">
    <location>
        <begin position="494"/>
        <end position="528"/>
    </location>
</feature>
<feature type="compositionally biased region" description="Low complexity" evidence="1">
    <location>
        <begin position="8"/>
        <end position="48"/>
    </location>
</feature>
<dbReference type="InterPro" id="IPR057599">
    <property type="entry name" value="TORTIFOLIA1/TORL1-2_C"/>
</dbReference>
<dbReference type="PANTHER" id="PTHR31355">
    <property type="entry name" value="MICROTUBULE-ASSOCIATED PROTEIN TORTIFOLIA1"/>
    <property type="match status" value="1"/>
</dbReference>
<keyword evidence="3" id="KW-1185">Reference proteome</keyword>
<feature type="compositionally biased region" description="Polar residues" evidence="1">
    <location>
        <begin position="374"/>
        <end position="384"/>
    </location>
</feature>
<feature type="compositionally biased region" description="Basic and acidic residues" evidence="1">
    <location>
        <begin position="354"/>
        <end position="373"/>
    </location>
</feature>
<proteinExistence type="predicted"/>
<dbReference type="InterPro" id="IPR016024">
    <property type="entry name" value="ARM-type_fold"/>
</dbReference>
<accession>A0A8B8Q9K0</accession>
<dbReference type="RefSeq" id="XP_030542922.1">
    <property type="nucleotide sequence ID" value="XM_030687062.2"/>
</dbReference>
<dbReference type="InterPro" id="IPR033337">
    <property type="entry name" value="TORTIFOLIA1/SINE1-2"/>
</dbReference>
<reference evidence="3" key="1">
    <citation type="submission" date="2025-05" db="UniProtKB">
        <authorList>
            <consortium name="RefSeq"/>
        </authorList>
    </citation>
    <scope>NUCLEOTIDE SEQUENCE [LARGE SCALE GENOMIC DNA]</scope>
</reference>
<dbReference type="InterPro" id="IPR057600">
    <property type="entry name" value="TORTIFOLIA1/SINE1-2_N"/>
</dbReference>
<evidence type="ECO:0000313" key="4">
    <source>
        <dbReference type="RefSeq" id="XP_030542922.1"/>
    </source>
</evidence>
<evidence type="ECO:0000259" key="2">
    <source>
        <dbReference type="SMART" id="SM01349"/>
    </source>
</evidence>
<dbReference type="Pfam" id="PF24714">
    <property type="entry name" value="TOR1L1_N"/>
    <property type="match status" value="1"/>
</dbReference>
<dbReference type="SUPFAM" id="SSF48371">
    <property type="entry name" value="ARM repeat"/>
    <property type="match status" value="1"/>
</dbReference>
<evidence type="ECO:0000313" key="3">
    <source>
        <dbReference type="Proteomes" id="UP000827889"/>
    </source>
</evidence>
<dbReference type="GO" id="GO:0010005">
    <property type="term" value="C:cortical microtubule, transverse to long axis"/>
    <property type="evidence" value="ECO:0007669"/>
    <property type="project" value="TreeGrafter"/>
</dbReference>
<dbReference type="FunFam" id="1.25.10.10:FF:000224">
    <property type="entry name" value="Microtubule-associated protein TORTIFOLIA1"/>
    <property type="match status" value="1"/>
</dbReference>
<feature type="region of interest" description="Disordered" evidence="1">
    <location>
        <begin position="494"/>
        <end position="553"/>
    </location>
</feature>
<dbReference type="InterPro" id="IPR011989">
    <property type="entry name" value="ARM-like"/>
</dbReference>
<reference evidence="4" key="2">
    <citation type="submission" date="2025-08" db="UniProtKB">
        <authorList>
            <consortium name="RefSeq"/>
        </authorList>
    </citation>
    <scope>IDENTIFICATION</scope>
    <source>
        <tissue evidence="4">Leaf</tissue>
    </source>
</reference>
<dbReference type="SMART" id="SM01349">
    <property type="entry name" value="TOG"/>
    <property type="match status" value="1"/>
</dbReference>